<protein>
    <recommendedName>
        <fullName evidence="1">Reverse transcriptase Ty1/copia-type domain-containing protein</fullName>
    </recommendedName>
</protein>
<feature type="domain" description="Reverse transcriptase Ty1/copia-type" evidence="1">
    <location>
        <begin position="44"/>
        <end position="121"/>
    </location>
</feature>
<dbReference type="InterPro" id="IPR013103">
    <property type="entry name" value="RVT_2"/>
</dbReference>
<dbReference type="PANTHER" id="PTHR11439">
    <property type="entry name" value="GAG-POL-RELATED RETROTRANSPOSON"/>
    <property type="match status" value="1"/>
</dbReference>
<dbReference type="CDD" id="cd09272">
    <property type="entry name" value="RNase_HI_RT_Ty1"/>
    <property type="match status" value="1"/>
</dbReference>
<reference evidence="2" key="1">
    <citation type="submission" date="2023-03" db="EMBL/GenBank/DDBJ databases">
        <title>Chromosome-scale reference genome and RAD-based genetic map of yellow starthistle (Centaurea solstitialis) reveal putative structural variation and QTLs associated with invader traits.</title>
        <authorList>
            <person name="Reatini B."/>
            <person name="Cang F.A."/>
            <person name="Jiang Q."/>
            <person name="Mckibben M.T.W."/>
            <person name="Barker M.S."/>
            <person name="Rieseberg L.H."/>
            <person name="Dlugosch K.M."/>
        </authorList>
    </citation>
    <scope>NUCLEOTIDE SEQUENCE</scope>
    <source>
        <strain evidence="2">CAN-66</strain>
        <tissue evidence="2">Leaf</tissue>
    </source>
</reference>
<dbReference type="SUPFAM" id="SSF56672">
    <property type="entry name" value="DNA/RNA polymerases"/>
    <property type="match status" value="1"/>
</dbReference>
<name>A0AA38SPG5_9ASTR</name>
<evidence type="ECO:0000313" key="2">
    <source>
        <dbReference type="EMBL" id="KAJ9546464.1"/>
    </source>
</evidence>
<dbReference type="Pfam" id="PF07727">
    <property type="entry name" value="RVT_2"/>
    <property type="match status" value="1"/>
</dbReference>
<comment type="caution">
    <text evidence="2">The sequence shown here is derived from an EMBL/GenBank/DDBJ whole genome shotgun (WGS) entry which is preliminary data.</text>
</comment>
<gene>
    <name evidence="2" type="ORF">OSB04_019007</name>
</gene>
<dbReference type="Proteomes" id="UP001172457">
    <property type="component" value="Chromosome 5"/>
</dbReference>
<dbReference type="AlphaFoldDB" id="A0AA38SPG5"/>
<organism evidence="2 3">
    <name type="scientific">Centaurea solstitialis</name>
    <name type="common">yellow star-thistle</name>
    <dbReference type="NCBI Taxonomy" id="347529"/>
    <lineage>
        <taxon>Eukaryota</taxon>
        <taxon>Viridiplantae</taxon>
        <taxon>Streptophyta</taxon>
        <taxon>Embryophyta</taxon>
        <taxon>Tracheophyta</taxon>
        <taxon>Spermatophyta</taxon>
        <taxon>Magnoliopsida</taxon>
        <taxon>eudicotyledons</taxon>
        <taxon>Gunneridae</taxon>
        <taxon>Pentapetalae</taxon>
        <taxon>asterids</taxon>
        <taxon>campanulids</taxon>
        <taxon>Asterales</taxon>
        <taxon>Asteraceae</taxon>
        <taxon>Carduoideae</taxon>
        <taxon>Cardueae</taxon>
        <taxon>Centaureinae</taxon>
        <taxon>Centaurea</taxon>
    </lineage>
</organism>
<evidence type="ECO:0000313" key="3">
    <source>
        <dbReference type="Proteomes" id="UP001172457"/>
    </source>
</evidence>
<dbReference type="PANTHER" id="PTHR11439:SF450">
    <property type="entry name" value="REVERSE TRANSCRIPTASE TY1_COPIA-TYPE DOMAIN-CONTAINING PROTEIN"/>
    <property type="match status" value="1"/>
</dbReference>
<accession>A0AA38SPG5</accession>
<sequence length="376" mass="41825">MSPALGLLRGARAPVDDARLNSASGCLEFLLTPIFGVLHTCYFMVYVDDIVLTGNDPKFLDHLIKALSNQFSIKDLGVLHHFLGVEVIPRPTSLFLSQHRHIQDILHQFNMDGAKDVITPLCATESLSPNDPSPSVDATPYRKLVGSPQYLAFTRPDISFAINKLSQFMHAPRQTHWQALKRVLRYLKGTIHHGLFLNRNSPFTLTAFSDSDWGGVNDAGRSTTAYILYLGSNIISWKSTRQNSVSRSSTEAEYKALANASAELMWIKSLLKELGVTNNHTPNFFCDNTGATYLCANPVYHSRMKHVALDYHFVREQVSAGLLRVLHISSQDQPADMLTKPLPKAPFLRNRSKIGVSDGSSILRGRIRDTDINGPP</sequence>
<keyword evidence="3" id="KW-1185">Reference proteome</keyword>
<dbReference type="InterPro" id="IPR043502">
    <property type="entry name" value="DNA/RNA_pol_sf"/>
</dbReference>
<evidence type="ECO:0000259" key="1">
    <source>
        <dbReference type="Pfam" id="PF07727"/>
    </source>
</evidence>
<proteinExistence type="predicted"/>
<dbReference type="EMBL" id="JARYMX010000005">
    <property type="protein sequence ID" value="KAJ9546464.1"/>
    <property type="molecule type" value="Genomic_DNA"/>
</dbReference>